<accession>A0A6S6PGY7</accession>
<dbReference type="InterPro" id="IPR020590">
    <property type="entry name" value="Guanylate_kinase_CS"/>
</dbReference>
<dbReference type="EC" id="2.7.4.8" evidence="2 9"/>
<dbReference type="InterPro" id="IPR017665">
    <property type="entry name" value="Guanylate_kinase"/>
</dbReference>
<dbReference type="RefSeq" id="WP_099348980.1">
    <property type="nucleotide sequence ID" value="NZ_AP023326.1"/>
</dbReference>
<dbReference type="GO" id="GO:0005829">
    <property type="term" value="C:cytosol"/>
    <property type="evidence" value="ECO:0007669"/>
    <property type="project" value="TreeGrafter"/>
</dbReference>
<dbReference type="InterPro" id="IPR008144">
    <property type="entry name" value="Guanylate_kin-like_dom"/>
</dbReference>
<evidence type="ECO:0000313" key="12">
    <source>
        <dbReference type="Proteomes" id="UP000515220"/>
    </source>
</evidence>
<comment type="subcellular location">
    <subcellularLocation>
        <location evidence="9">Cytoplasm</location>
    </subcellularLocation>
</comment>
<dbReference type="SUPFAM" id="SSF52540">
    <property type="entry name" value="P-loop containing nucleoside triphosphate hydrolases"/>
    <property type="match status" value="1"/>
</dbReference>
<keyword evidence="9" id="KW-0963">Cytoplasm</keyword>
<evidence type="ECO:0000256" key="5">
    <source>
        <dbReference type="ARBA" id="ARBA00022741"/>
    </source>
</evidence>
<evidence type="ECO:0000256" key="4">
    <source>
        <dbReference type="ARBA" id="ARBA00022679"/>
    </source>
</evidence>
<dbReference type="GO" id="GO:0005524">
    <property type="term" value="F:ATP binding"/>
    <property type="evidence" value="ECO:0007669"/>
    <property type="project" value="UniProtKB-UniRule"/>
</dbReference>
<evidence type="ECO:0000256" key="7">
    <source>
        <dbReference type="ARBA" id="ARBA00022840"/>
    </source>
</evidence>
<dbReference type="Gene3D" id="3.30.63.10">
    <property type="entry name" value="Guanylate Kinase phosphate binding domain"/>
    <property type="match status" value="1"/>
</dbReference>
<dbReference type="Gene3D" id="3.40.50.300">
    <property type="entry name" value="P-loop containing nucleotide triphosphate hydrolases"/>
    <property type="match status" value="1"/>
</dbReference>
<dbReference type="PANTHER" id="PTHR23117">
    <property type="entry name" value="GUANYLATE KINASE-RELATED"/>
    <property type="match status" value="1"/>
</dbReference>
<dbReference type="InterPro" id="IPR027417">
    <property type="entry name" value="P-loop_NTPase"/>
</dbReference>
<dbReference type="Pfam" id="PF00625">
    <property type="entry name" value="Guanylate_kin"/>
    <property type="match status" value="1"/>
</dbReference>
<evidence type="ECO:0000256" key="6">
    <source>
        <dbReference type="ARBA" id="ARBA00022777"/>
    </source>
</evidence>
<dbReference type="PROSITE" id="PS50052">
    <property type="entry name" value="GUANYLATE_KINASE_2"/>
    <property type="match status" value="1"/>
</dbReference>
<keyword evidence="4 9" id="KW-0808">Transferase</keyword>
<comment type="function">
    <text evidence="9">Essential for recycling GMP and indirectly, cGMP.</text>
</comment>
<keyword evidence="7 9" id="KW-0067">ATP-binding</keyword>
<sequence>MTRTGTTVPSPITRRGVCLVISAPSGAGKSTIANALRAADPRLKHSVSITTRAPRPGETDGIHYHFRTMEKFMEMADQGELLEWASVFGRGYGTPRAPVEAALAAGQDMVFDIDWQGHRQIRAALPDDVVSLFVLPPSLAELERRLTGRASDAPEEIRKRMDAALDEISHWEEFDHVIVNAELDRAIAETQAVLNAARLRTTRQTGLADFVASFWG</sequence>
<proteinExistence type="inferred from homology"/>
<dbReference type="PROSITE" id="PS00856">
    <property type="entry name" value="GUANYLATE_KINASE_1"/>
    <property type="match status" value="1"/>
</dbReference>
<dbReference type="PANTHER" id="PTHR23117:SF13">
    <property type="entry name" value="GUANYLATE KINASE"/>
    <property type="match status" value="1"/>
</dbReference>
<dbReference type="GO" id="GO:0004385">
    <property type="term" value="F:GMP kinase activity"/>
    <property type="evidence" value="ECO:0007669"/>
    <property type="project" value="UniProtKB-UniRule"/>
</dbReference>
<dbReference type="AlphaFoldDB" id="A0A6S6PGY7"/>
<dbReference type="CDD" id="cd00071">
    <property type="entry name" value="GMPK"/>
    <property type="match status" value="1"/>
</dbReference>
<dbReference type="Proteomes" id="UP000515220">
    <property type="component" value="Chromosome"/>
</dbReference>
<evidence type="ECO:0000256" key="2">
    <source>
        <dbReference type="ARBA" id="ARBA00012961"/>
    </source>
</evidence>
<evidence type="ECO:0000256" key="3">
    <source>
        <dbReference type="ARBA" id="ARBA00016296"/>
    </source>
</evidence>
<dbReference type="HAMAP" id="MF_00328">
    <property type="entry name" value="Guanylate_kinase"/>
    <property type="match status" value="1"/>
</dbReference>
<gene>
    <name evidence="9 11" type="primary">gmk</name>
    <name evidence="11" type="ORF">AAJCM20276_29010</name>
</gene>
<dbReference type="EMBL" id="AP023326">
    <property type="protein sequence ID" value="BCI68277.1"/>
    <property type="molecule type" value="Genomic_DNA"/>
</dbReference>
<dbReference type="InterPro" id="IPR008145">
    <property type="entry name" value="GK/Ca_channel_bsu"/>
</dbReference>
<dbReference type="NCBIfam" id="TIGR03263">
    <property type="entry name" value="guanyl_kin"/>
    <property type="match status" value="1"/>
</dbReference>
<comment type="similarity">
    <text evidence="1 9">Belongs to the guanylate kinase family.</text>
</comment>
<comment type="catalytic activity">
    <reaction evidence="9">
        <text>GMP + ATP = GDP + ADP</text>
        <dbReference type="Rhea" id="RHEA:20780"/>
        <dbReference type="ChEBI" id="CHEBI:30616"/>
        <dbReference type="ChEBI" id="CHEBI:58115"/>
        <dbReference type="ChEBI" id="CHEBI:58189"/>
        <dbReference type="ChEBI" id="CHEBI:456216"/>
        <dbReference type="EC" id="2.7.4.8"/>
    </reaction>
</comment>
<evidence type="ECO:0000259" key="10">
    <source>
        <dbReference type="PROSITE" id="PS50052"/>
    </source>
</evidence>
<evidence type="ECO:0000256" key="9">
    <source>
        <dbReference type="HAMAP-Rule" id="MF_00328"/>
    </source>
</evidence>
<keyword evidence="5 9" id="KW-0547">Nucleotide-binding</keyword>
<dbReference type="FunFam" id="3.30.63.10:FF:000002">
    <property type="entry name" value="Guanylate kinase 1"/>
    <property type="match status" value="1"/>
</dbReference>
<evidence type="ECO:0000256" key="1">
    <source>
        <dbReference type="ARBA" id="ARBA00005790"/>
    </source>
</evidence>
<dbReference type="SMART" id="SM00072">
    <property type="entry name" value="GuKc"/>
    <property type="match status" value="1"/>
</dbReference>
<evidence type="ECO:0000256" key="8">
    <source>
        <dbReference type="ARBA" id="ARBA00030128"/>
    </source>
</evidence>
<organism evidence="11 12">
    <name type="scientific">Acetobacter aceti</name>
    <dbReference type="NCBI Taxonomy" id="435"/>
    <lineage>
        <taxon>Bacteria</taxon>
        <taxon>Pseudomonadati</taxon>
        <taxon>Pseudomonadota</taxon>
        <taxon>Alphaproteobacteria</taxon>
        <taxon>Acetobacterales</taxon>
        <taxon>Acetobacteraceae</taxon>
        <taxon>Acetobacter</taxon>
        <taxon>Acetobacter subgen. Acetobacter</taxon>
    </lineage>
</organism>
<reference evidence="11 12" key="1">
    <citation type="submission" date="2020-07" db="EMBL/GenBank/DDBJ databases">
        <title>Complete Genome Sequence of an acetic acid bacterium, Acetobacter aceti JCM20276.</title>
        <authorList>
            <person name="Hirose Y."/>
            <person name="Mihara H."/>
        </authorList>
    </citation>
    <scope>NUCLEOTIDE SEQUENCE [LARGE SCALE GENOMIC DNA]</scope>
    <source>
        <strain evidence="11 12">JCM20276</strain>
    </source>
</reference>
<evidence type="ECO:0000313" key="11">
    <source>
        <dbReference type="EMBL" id="BCI68277.1"/>
    </source>
</evidence>
<protein>
    <recommendedName>
        <fullName evidence="3 9">Guanylate kinase</fullName>
        <ecNumber evidence="2 9">2.7.4.8</ecNumber>
    </recommendedName>
    <alternativeName>
        <fullName evidence="8 9">GMP kinase</fullName>
    </alternativeName>
</protein>
<name>A0A6S6PGY7_ACEAC</name>
<keyword evidence="6 9" id="KW-0418">Kinase</keyword>
<feature type="domain" description="Guanylate kinase-like" evidence="10">
    <location>
        <begin position="16"/>
        <end position="195"/>
    </location>
</feature>
<feature type="binding site" evidence="9">
    <location>
        <begin position="23"/>
        <end position="30"/>
    </location>
    <ligand>
        <name>ATP</name>
        <dbReference type="ChEBI" id="CHEBI:30616"/>
    </ligand>
</feature>